<dbReference type="InterPro" id="IPR051611">
    <property type="entry name" value="ECF_transporter_component"/>
</dbReference>
<dbReference type="EMBL" id="UPPP01000051">
    <property type="protein sequence ID" value="VBB04918.1"/>
    <property type="molecule type" value="Genomic_DNA"/>
</dbReference>
<feature type="transmembrane region" description="Helical" evidence="6">
    <location>
        <begin position="23"/>
        <end position="55"/>
    </location>
</feature>
<proteinExistence type="predicted"/>
<evidence type="ECO:0000256" key="5">
    <source>
        <dbReference type="ARBA" id="ARBA00023136"/>
    </source>
</evidence>
<keyword evidence="5 6" id="KW-0472">Membrane</keyword>
<organism evidence="7 8">
    <name type="scientific">Lucifera butyrica</name>
    <dbReference type="NCBI Taxonomy" id="1351585"/>
    <lineage>
        <taxon>Bacteria</taxon>
        <taxon>Bacillati</taxon>
        <taxon>Bacillota</taxon>
        <taxon>Negativicutes</taxon>
        <taxon>Veillonellales</taxon>
        <taxon>Veillonellaceae</taxon>
        <taxon>Lucifera</taxon>
    </lineage>
</organism>
<evidence type="ECO:0000256" key="3">
    <source>
        <dbReference type="ARBA" id="ARBA00022692"/>
    </source>
</evidence>
<accession>A0A498R714</accession>
<keyword evidence="4 6" id="KW-1133">Transmembrane helix</keyword>
<gene>
    <name evidence="7" type="ORF">LUCI_0124</name>
</gene>
<keyword evidence="3 6" id="KW-0812">Transmembrane</keyword>
<dbReference type="InterPro" id="IPR003339">
    <property type="entry name" value="ABC/ECF_trnsptr_transmembrane"/>
</dbReference>
<reference evidence="7 8" key="1">
    <citation type="submission" date="2018-06" db="EMBL/GenBank/DDBJ databases">
        <authorList>
            <person name="Strepis N."/>
        </authorList>
    </citation>
    <scope>NUCLEOTIDE SEQUENCE [LARGE SCALE GENOMIC DNA]</scope>
    <source>
        <strain evidence="7">LUCI</strain>
    </source>
</reference>
<sequence length="255" mass="28281">MKSLSLFVEKNTMLHRLNPLSKLLYVFAAIIVPLLSGSNAVSLLVAVVSLFLLLWGKIFRKIVPLMGFSLLILLSIVVIQGMYKAGNHTPLLTLGSVVFYKEGIRFSAEICLQVLNMLEAFSLLVLTTKPTDLIEALVSKGLSAKLGYVLSSVLQIIPQMAASMDTIIDAQRSRGMKMEGNLLTRVRAFIPLIGPVVMTSLISVKERAMALEVRCFNSSHKKTFLTIYQVTPQDQWFRGMVFLSMAGALAWRIMK</sequence>
<name>A0A498R714_9FIRM</name>
<dbReference type="OrthoDB" id="166227at2"/>
<comment type="subcellular location">
    <subcellularLocation>
        <location evidence="1">Membrane</location>
        <topology evidence="1">Multi-pass membrane protein</topology>
    </subcellularLocation>
</comment>
<keyword evidence="8" id="KW-1185">Reference proteome</keyword>
<evidence type="ECO:0000256" key="1">
    <source>
        <dbReference type="ARBA" id="ARBA00004141"/>
    </source>
</evidence>
<dbReference type="PANTHER" id="PTHR34857">
    <property type="entry name" value="SLL0384 PROTEIN"/>
    <property type="match status" value="1"/>
</dbReference>
<dbReference type="Proteomes" id="UP000277811">
    <property type="component" value="Unassembled WGS sequence"/>
</dbReference>
<dbReference type="AlphaFoldDB" id="A0A498R714"/>
<feature type="transmembrane region" description="Helical" evidence="6">
    <location>
        <begin position="62"/>
        <end position="83"/>
    </location>
</feature>
<protein>
    <submittedName>
        <fullName evidence="7">Abc/ecf transporter transmembrane component</fullName>
    </submittedName>
</protein>
<dbReference type="CDD" id="cd16914">
    <property type="entry name" value="EcfT"/>
    <property type="match status" value="1"/>
</dbReference>
<dbReference type="GO" id="GO:0005886">
    <property type="term" value="C:plasma membrane"/>
    <property type="evidence" value="ECO:0007669"/>
    <property type="project" value="UniProtKB-ARBA"/>
</dbReference>
<evidence type="ECO:0000256" key="6">
    <source>
        <dbReference type="SAM" id="Phobius"/>
    </source>
</evidence>
<evidence type="ECO:0000256" key="2">
    <source>
        <dbReference type="ARBA" id="ARBA00022475"/>
    </source>
</evidence>
<dbReference type="PANTHER" id="PTHR34857:SF2">
    <property type="entry name" value="SLL0384 PROTEIN"/>
    <property type="match status" value="1"/>
</dbReference>
<evidence type="ECO:0000313" key="7">
    <source>
        <dbReference type="EMBL" id="VBB04918.1"/>
    </source>
</evidence>
<keyword evidence="2" id="KW-1003">Cell membrane</keyword>
<evidence type="ECO:0000256" key="4">
    <source>
        <dbReference type="ARBA" id="ARBA00022989"/>
    </source>
</evidence>
<dbReference type="Pfam" id="PF02361">
    <property type="entry name" value="CbiQ"/>
    <property type="match status" value="1"/>
</dbReference>
<evidence type="ECO:0000313" key="8">
    <source>
        <dbReference type="Proteomes" id="UP000277811"/>
    </source>
</evidence>